<dbReference type="AlphaFoldDB" id="A0A381Z153"/>
<gene>
    <name evidence="2" type="ORF">METZ01_LOCUS135417</name>
</gene>
<evidence type="ECO:0000256" key="1">
    <source>
        <dbReference type="SAM" id="Phobius"/>
    </source>
</evidence>
<keyword evidence="1" id="KW-0812">Transmembrane</keyword>
<feature type="transmembrane region" description="Helical" evidence="1">
    <location>
        <begin position="17"/>
        <end position="35"/>
    </location>
</feature>
<reference evidence="2" key="1">
    <citation type="submission" date="2018-05" db="EMBL/GenBank/DDBJ databases">
        <authorList>
            <person name="Lanie J.A."/>
            <person name="Ng W.-L."/>
            <person name="Kazmierczak K.M."/>
            <person name="Andrzejewski T.M."/>
            <person name="Davidsen T.M."/>
            <person name="Wayne K.J."/>
            <person name="Tettelin H."/>
            <person name="Glass J.I."/>
            <person name="Rusch D."/>
            <person name="Podicherti R."/>
            <person name="Tsui H.-C.T."/>
            <person name="Winkler M.E."/>
        </authorList>
    </citation>
    <scope>NUCLEOTIDE SEQUENCE</scope>
</reference>
<organism evidence="2">
    <name type="scientific">marine metagenome</name>
    <dbReference type="NCBI Taxonomy" id="408172"/>
    <lineage>
        <taxon>unclassified sequences</taxon>
        <taxon>metagenomes</taxon>
        <taxon>ecological metagenomes</taxon>
    </lineage>
</organism>
<accession>A0A381Z153</accession>
<name>A0A381Z153_9ZZZZ</name>
<keyword evidence="1" id="KW-1133">Transmembrane helix</keyword>
<sequence length="70" mass="8366">MSSVKAREWWSWRPPPMLILLNIFLFLFICIKIDFHKTQYLDIYYHNFQQMIGFGGSQSGNMFLEKTGTE</sequence>
<protein>
    <submittedName>
        <fullName evidence="2">Uncharacterized protein</fullName>
    </submittedName>
</protein>
<proteinExistence type="predicted"/>
<dbReference type="EMBL" id="UINC01019493">
    <property type="protein sequence ID" value="SVA82563.1"/>
    <property type="molecule type" value="Genomic_DNA"/>
</dbReference>
<evidence type="ECO:0000313" key="2">
    <source>
        <dbReference type="EMBL" id="SVA82563.1"/>
    </source>
</evidence>
<keyword evidence="1" id="KW-0472">Membrane</keyword>